<dbReference type="Gene3D" id="1.10.1240.10">
    <property type="entry name" value="Methionine synthase domain"/>
    <property type="match status" value="1"/>
</dbReference>
<dbReference type="AlphaFoldDB" id="A0A6J6EXU6"/>
<dbReference type="GO" id="GO:0003700">
    <property type="term" value="F:DNA-binding transcription factor activity"/>
    <property type="evidence" value="ECO:0007669"/>
    <property type="project" value="InterPro"/>
</dbReference>
<name>A0A6J6EXU6_9ZZZZ</name>
<dbReference type="PANTHER" id="PTHR30204:SF97">
    <property type="entry name" value="MERR FAMILY REGULATORY PROTEIN"/>
    <property type="match status" value="1"/>
</dbReference>
<sequence length="330" mass="35463">MAIEDAEKIHLGLTVAVVARRVGVAPATLRTWERRYGLCPSDRSTGGHRRYCITDVARLELMRRLVLAGMPAGQAAREAMQSKIIDVEDISLIDPNSLGNKVDSFVQDCSTDTKFSHPGGGSVLSMQGAPAIARGLAKAAYSLDAVACTQLIQNSINARGVIWTWEKLLTPVLIAIGKKWELTGEGIESEHILSECIIGQMKQRADQLTNPVNIRPVLLSSAPEDLHTIPQFVAAAALAERRIASRTLGPRVPHASLLSAIKKLAPAAVLIWGQLEVKAIPAEFENITNARPEPLIMVAGPGWPEKLPKGFKRAGDLTSTITAISNAVGQ</sequence>
<dbReference type="InterPro" id="IPR036594">
    <property type="entry name" value="Meth_synthase_dom"/>
</dbReference>
<dbReference type="InterPro" id="IPR047057">
    <property type="entry name" value="MerR_fam"/>
</dbReference>
<dbReference type="Pfam" id="PF13411">
    <property type="entry name" value="MerR_1"/>
    <property type="match status" value="1"/>
</dbReference>
<dbReference type="PANTHER" id="PTHR30204">
    <property type="entry name" value="REDOX-CYCLING DRUG-SENSING TRANSCRIPTIONAL ACTIVATOR SOXR"/>
    <property type="match status" value="1"/>
</dbReference>
<keyword evidence="1" id="KW-0238">DNA-binding</keyword>
<dbReference type="InterPro" id="IPR009061">
    <property type="entry name" value="DNA-bd_dom_put_sf"/>
</dbReference>
<dbReference type="EMBL" id="CAEZTU010000050">
    <property type="protein sequence ID" value="CAB4580966.1"/>
    <property type="molecule type" value="Genomic_DNA"/>
</dbReference>
<dbReference type="Pfam" id="PF02607">
    <property type="entry name" value="B12-binding_2"/>
    <property type="match status" value="1"/>
</dbReference>
<feature type="domain" description="HTH merR-type" evidence="2">
    <location>
        <begin position="12"/>
        <end position="82"/>
    </location>
</feature>
<dbReference type="Gene3D" id="3.40.50.280">
    <property type="entry name" value="Cobalamin-binding domain"/>
    <property type="match status" value="1"/>
</dbReference>
<accession>A0A6J6EXU6</accession>
<evidence type="ECO:0000256" key="1">
    <source>
        <dbReference type="ARBA" id="ARBA00023125"/>
    </source>
</evidence>
<reference evidence="3" key="1">
    <citation type="submission" date="2020-05" db="EMBL/GenBank/DDBJ databases">
        <authorList>
            <person name="Chiriac C."/>
            <person name="Salcher M."/>
            <person name="Ghai R."/>
            <person name="Kavagutti S V."/>
        </authorList>
    </citation>
    <scope>NUCLEOTIDE SEQUENCE</scope>
</reference>
<evidence type="ECO:0000313" key="3">
    <source>
        <dbReference type="EMBL" id="CAB4580966.1"/>
    </source>
</evidence>
<dbReference type="InterPro" id="IPR003759">
    <property type="entry name" value="Cbl-bd_cap"/>
</dbReference>
<evidence type="ECO:0000259" key="2">
    <source>
        <dbReference type="PROSITE" id="PS50937"/>
    </source>
</evidence>
<dbReference type="Gene3D" id="1.10.1660.10">
    <property type="match status" value="1"/>
</dbReference>
<dbReference type="GO" id="GO:0003677">
    <property type="term" value="F:DNA binding"/>
    <property type="evidence" value="ECO:0007669"/>
    <property type="project" value="UniProtKB-KW"/>
</dbReference>
<dbReference type="PROSITE" id="PS50937">
    <property type="entry name" value="HTH_MERR_2"/>
    <property type="match status" value="1"/>
</dbReference>
<proteinExistence type="predicted"/>
<dbReference type="InterPro" id="IPR000551">
    <property type="entry name" value="MerR-type_HTH_dom"/>
</dbReference>
<dbReference type="SMART" id="SM00422">
    <property type="entry name" value="HTH_MERR"/>
    <property type="match status" value="1"/>
</dbReference>
<organism evidence="3">
    <name type="scientific">freshwater metagenome</name>
    <dbReference type="NCBI Taxonomy" id="449393"/>
    <lineage>
        <taxon>unclassified sequences</taxon>
        <taxon>metagenomes</taxon>
        <taxon>ecological metagenomes</taxon>
    </lineage>
</organism>
<dbReference type="SUPFAM" id="SSF46955">
    <property type="entry name" value="Putative DNA-binding domain"/>
    <property type="match status" value="1"/>
</dbReference>
<protein>
    <submittedName>
        <fullName evidence="3">Unannotated protein</fullName>
    </submittedName>
</protein>
<gene>
    <name evidence="3" type="ORF">UFOPK1740_00930</name>
</gene>